<dbReference type="GO" id="GO:0004801">
    <property type="term" value="F:transaldolase activity"/>
    <property type="evidence" value="ECO:0007669"/>
    <property type="project" value="UniProtKB-EC"/>
</dbReference>
<keyword evidence="1" id="KW-0704">Schiff base</keyword>
<dbReference type="PATRIC" id="fig|186479.3.peg.9987"/>
<protein>
    <submittedName>
        <fullName evidence="2">Transaldolase</fullName>
        <ecNumber evidence="2">2.2.1.2</ecNumber>
    </submittedName>
</protein>
<comment type="caution">
    <text evidence="2">The sequence shown here is derived from an EMBL/GenBank/DDBJ whole genome shotgun (WGS) entry which is preliminary data.</text>
</comment>
<name>A0A0P9HHN7_9CHLR</name>
<dbReference type="PANTHER" id="PTHR10683">
    <property type="entry name" value="TRANSALDOLASE"/>
    <property type="match status" value="1"/>
</dbReference>
<evidence type="ECO:0000313" key="2">
    <source>
        <dbReference type="EMBL" id="KPV54321.1"/>
    </source>
</evidence>
<dbReference type="AlphaFoldDB" id="A0A0P9HHN7"/>
<gene>
    <name evidence="2" type="ORF">SE17_04455</name>
</gene>
<dbReference type="EC" id="2.2.1.2" evidence="2"/>
<dbReference type="GO" id="GO:0005975">
    <property type="term" value="P:carbohydrate metabolic process"/>
    <property type="evidence" value="ECO:0007669"/>
    <property type="project" value="InterPro"/>
</dbReference>
<dbReference type="EMBL" id="LJCR01000074">
    <property type="protein sequence ID" value="KPV54321.1"/>
    <property type="molecule type" value="Genomic_DNA"/>
</dbReference>
<dbReference type="InterPro" id="IPR011861">
    <property type="entry name" value="Transald_staph-type"/>
</dbReference>
<dbReference type="SUPFAM" id="SSF51569">
    <property type="entry name" value="Aldolase"/>
    <property type="match status" value="1"/>
</dbReference>
<proteinExistence type="predicted"/>
<keyword evidence="3" id="KW-1185">Reference proteome</keyword>
<evidence type="ECO:0000256" key="1">
    <source>
        <dbReference type="ARBA" id="ARBA00023270"/>
    </source>
</evidence>
<organism evidence="2 3">
    <name type="scientific">Kouleothrix aurantiaca</name>
    <dbReference type="NCBI Taxonomy" id="186479"/>
    <lineage>
        <taxon>Bacteria</taxon>
        <taxon>Bacillati</taxon>
        <taxon>Chloroflexota</taxon>
        <taxon>Chloroflexia</taxon>
        <taxon>Chloroflexales</taxon>
        <taxon>Roseiflexineae</taxon>
        <taxon>Roseiflexaceae</taxon>
        <taxon>Kouleothrix</taxon>
    </lineage>
</organism>
<dbReference type="Proteomes" id="UP000050509">
    <property type="component" value="Unassembled WGS sequence"/>
</dbReference>
<dbReference type="Gene3D" id="3.20.20.70">
    <property type="entry name" value="Aldolase class I"/>
    <property type="match status" value="1"/>
</dbReference>
<sequence>MTPTLDALRIKIFADGADKAGMLDMIQKPYISGLTTNPTLMRKAGVADYRAFAQDVLAALPNVPISFEVFSDDFADMERQAYEIASWGTNVYVKIPVTNTQAEPAFGLVRRLAQAGIKLNVTALMTLEQVREVSAALAGGTPSCISVFAGRIADTGRDPLLIMRAALEVMRPHPEQELIWASPRELLNIFQADAIGCHIITVTTDILKKLDLVGRDLDEYSLDTVKMFYNDAQQAHYQL</sequence>
<dbReference type="NCBIfam" id="TIGR02134">
    <property type="entry name" value="transald_staph"/>
    <property type="match status" value="1"/>
</dbReference>
<dbReference type="Pfam" id="PF00923">
    <property type="entry name" value="TAL_FSA"/>
    <property type="match status" value="1"/>
</dbReference>
<dbReference type="PANTHER" id="PTHR10683:SF40">
    <property type="entry name" value="FRUCTOSE-6-PHOSPHATE ALDOLASE 1-RELATED"/>
    <property type="match status" value="1"/>
</dbReference>
<dbReference type="InterPro" id="IPR001585">
    <property type="entry name" value="TAL/FSA"/>
</dbReference>
<reference evidence="2 3" key="1">
    <citation type="submission" date="2015-09" db="EMBL/GenBank/DDBJ databases">
        <title>Draft genome sequence of Kouleothrix aurantiaca JCM 19913.</title>
        <authorList>
            <person name="Hemp J."/>
        </authorList>
    </citation>
    <scope>NUCLEOTIDE SEQUENCE [LARGE SCALE GENOMIC DNA]</scope>
    <source>
        <strain evidence="2 3">COM-B</strain>
    </source>
</reference>
<evidence type="ECO:0000313" key="3">
    <source>
        <dbReference type="Proteomes" id="UP000050509"/>
    </source>
</evidence>
<dbReference type="InterPro" id="IPR013785">
    <property type="entry name" value="Aldolase_TIM"/>
</dbReference>
<accession>A0A0P9HHN7</accession>
<keyword evidence="2" id="KW-0808">Transferase</keyword>